<dbReference type="AlphaFoldDB" id="A0A7D4CGC3"/>
<name>A0A7D4CGC3_9BACL</name>
<evidence type="ECO:0000256" key="3">
    <source>
        <dbReference type="ARBA" id="ARBA00022679"/>
    </source>
</evidence>
<keyword evidence="5 8" id="KW-0648">Protein biosynthesis</keyword>
<evidence type="ECO:0000256" key="6">
    <source>
        <dbReference type="ARBA" id="ARBA00023266"/>
    </source>
</evidence>
<organism evidence="10 11">
    <name type="scientific">Kroppenstedtia pulmonis</name>
    <dbReference type="NCBI Taxonomy" id="1380685"/>
    <lineage>
        <taxon>Bacteria</taxon>
        <taxon>Bacillati</taxon>
        <taxon>Bacillota</taxon>
        <taxon>Bacilli</taxon>
        <taxon>Bacillales</taxon>
        <taxon>Thermoactinomycetaceae</taxon>
        <taxon>Kroppenstedtia</taxon>
    </lineage>
</organism>
<comment type="catalytic activity">
    <reaction evidence="8">
        <text>L-seryl-tRNA(Sec) + selenophosphate + H(+) = L-selenocysteinyl-tRNA(Sec) + phosphate</text>
        <dbReference type="Rhea" id="RHEA:22728"/>
        <dbReference type="Rhea" id="RHEA-COMP:9742"/>
        <dbReference type="Rhea" id="RHEA-COMP:9743"/>
        <dbReference type="ChEBI" id="CHEBI:15378"/>
        <dbReference type="ChEBI" id="CHEBI:16144"/>
        <dbReference type="ChEBI" id="CHEBI:43474"/>
        <dbReference type="ChEBI" id="CHEBI:78533"/>
        <dbReference type="ChEBI" id="CHEBI:78573"/>
        <dbReference type="EC" id="2.9.1.1"/>
    </reaction>
</comment>
<dbReference type="GO" id="GO:0005737">
    <property type="term" value="C:cytoplasm"/>
    <property type="evidence" value="ECO:0007669"/>
    <property type="project" value="UniProtKB-SubCell"/>
</dbReference>
<comment type="similarity">
    <text evidence="7 8">Belongs to the SelA family.</text>
</comment>
<feature type="modified residue" description="N6-(pyridoxal phosphate)lysine" evidence="8 9">
    <location>
        <position position="309"/>
    </location>
</feature>
<gene>
    <name evidence="8" type="primary">selA</name>
    <name evidence="10" type="ORF">GXN76_10600</name>
</gene>
<evidence type="ECO:0000256" key="1">
    <source>
        <dbReference type="ARBA" id="ARBA00001933"/>
    </source>
</evidence>
<evidence type="ECO:0000256" key="2">
    <source>
        <dbReference type="ARBA" id="ARBA00022490"/>
    </source>
</evidence>
<comment type="subcellular location">
    <subcellularLocation>
        <location evidence="8">Cytoplasm</location>
    </subcellularLocation>
</comment>
<keyword evidence="2 8" id="KW-0963">Cytoplasm</keyword>
<comment type="pathway">
    <text evidence="8">Aminoacyl-tRNA biosynthesis; selenocysteinyl-tRNA(Sec) biosynthesis; selenocysteinyl-tRNA(Sec) from L-seryl-tRNA(Sec) (bacterial route): step 1/1.</text>
</comment>
<dbReference type="HAMAP" id="MF_00423">
    <property type="entry name" value="SelA"/>
    <property type="match status" value="1"/>
</dbReference>
<comment type="cofactor">
    <cofactor evidence="1 8 9">
        <name>pyridoxal 5'-phosphate</name>
        <dbReference type="ChEBI" id="CHEBI:597326"/>
    </cofactor>
</comment>
<evidence type="ECO:0000256" key="4">
    <source>
        <dbReference type="ARBA" id="ARBA00022898"/>
    </source>
</evidence>
<dbReference type="GO" id="GO:0001514">
    <property type="term" value="P:selenocysteine incorporation"/>
    <property type="evidence" value="ECO:0007669"/>
    <property type="project" value="UniProtKB-UniRule"/>
</dbReference>
<dbReference type="Proteomes" id="UP000503088">
    <property type="component" value="Chromosome"/>
</dbReference>
<evidence type="ECO:0000256" key="7">
    <source>
        <dbReference type="ARBA" id="ARBA00044507"/>
    </source>
</evidence>
<dbReference type="Gene3D" id="3.90.1150.180">
    <property type="match status" value="1"/>
</dbReference>
<comment type="function">
    <text evidence="8">Converts seryl-tRNA(Sec) to selenocysteinyl-tRNA(Sec) required for selenoprotein biosynthesis.</text>
</comment>
<keyword evidence="11" id="KW-1185">Reference proteome</keyword>
<sequence>MRLFPWKGSRISLLTEKQRHALRRLPAVHRFMNHPDLLPLHQEIPSEYISQSIADVLTMRRREILEDPDPEETDESRLVKQIIQTVKVLTNPHLKPVVNGTGIVLHTNLGRAVLSSSATEAISRVADSPSNLEYSLETGHRGSRHDHVEALLCRLTGAEDALVVNNNAAAVFLVLRTLANNREVIVSRGQLVEIGGSFRVSEIMRESGAHLVEVGTTNKTKIADYQKVIGEKTGLLMKVHTSNFKLVGFTEEVSREEMAKLAGKHKIPFYEDLGSGVLYDLKQHGIGKEPTVWECINAGVDLVSFSGDKLLGGPQAGILVGHRKWIEELKHHQLARSLRVDKFTLAALEATLRHYLQPAEALREIPTLRQILKQPKDLEHSAHVLKQQLEKTSKGQLHLEIHPSLSEVGGGSLPGVELPSVCLVIRPQTLSVSLLERRLRKASIPIIGRVSRDCFHLDLRTVEEKQFSDIINSFQEVLTNLPEV</sequence>
<dbReference type="UniPathway" id="UPA00906">
    <property type="reaction ID" value="UER00896"/>
</dbReference>
<dbReference type="GO" id="GO:0004125">
    <property type="term" value="F:L-seryl-tRNA(Sec) selenium transferase activity"/>
    <property type="evidence" value="ECO:0007669"/>
    <property type="project" value="UniProtKB-UniRule"/>
</dbReference>
<dbReference type="GO" id="GO:0001717">
    <property type="term" value="P:conversion of seryl-tRNAsec to selenocys-tRNAsec"/>
    <property type="evidence" value="ECO:0007669"/>
    <property type="project" value="UniProtKB-UniRule"/>
</dbReference>
<protein>
    <recommendedName>
        <fullName evidence="8">L-seryl-tRNA(Sec) selenium transferase</fullName>
        <ecNumber evidence="8">2.9.1.1</ecNumber>
    </recommendedName>
    <alternativeName>
        <fullName evidence="8">Selenocysteine synthase</fullName>
        <shortName evidence="8">Sec synthase</shortName>
    </alternativeName>
    <alternativeName>
        <fullName evidence="8">Selenocysteinyl-tRNA(Sec) synthase</fullName>
    </alternativeName>
</protein>
<reference evidence="10 11" key="1">
    <citation type="submission" date="2020-01" db="EMBL/GenBank/DDBJ databases">
        <authorList>
            <person name="Gulvik C.A."/>
            <person name="Batra D.G."/>
        </authorList>
    </citation>
    <scope>NUCLEOTIDE SEQUENCE [LARGE SCALE GENOMIC DNA]</scope>
    <source>
        <strain evidence="10 11">W9323</strain>
    </source>
</reference>
<dbReference type="SUPFAM" id="SSF53383">
    <property type="entry name" value="PLP-dependent transferases"/>
    <property type="match status" value="1"/>
</dbReference>
<evidence type="ECO:0000256" key="5">
    <source>
        <dbReference type="ARBA" id="ARBA00022917"/>
    </source>
</evidence>
<dbReference type="KEGG" id="kpul:GXN76_10600"/>
<dbReference type="Pfam" id="PF03841">
    <property type="entry name" value="SelA"/>
    <property type="match status" value="1"/>
</dbReference>
<dbReference type="InterPro" id="IPR018319">
    <property type="entry name" value="SelA-like"/>
</dbReference>
<accession>A0A7D4CGC3</accession>
<proteinExistence type="inferred from homology"/>
<keyword evidence="3 8" id="KW-0808">Transferase</keyword>
<evidence type="ECO:0000313" key="10">
    <source>
        <dbReference type="EMBL" id="QKG84874.1"/>
    </source>
</evidence>
<dbReference type="NCBIfam" id="TIGR00474">
    <property type="entry name" value="selA"/>
    <property type="match status" value="1"/>
</dbReference>
<dbReference type="Gene3D" id="3.40.640.10">
    <property type="entry name" value="Type I PLP-dependent aspartate aminotransferase-like (Major domain)"/>
    <property type="match status" value="1"/>
</dbReference>
<dbReference type="InterPro" id="IPR015424">
    <property type="entry name" value="PyrdxlP-dep_Trfase"/>
</dbReference>
<keyword evidence="6 8" id="KW-0711">Selenium</keyword>
<dbReference type="EMBL" id="CP048104">
    <property type="protein sequence ID" value="QKG84874.1"/>
    <property type="molecule type" value="Genomic_DNA"/>
</dbReference>
<dbReference type="PANTHER" id="PTHR32328">
    <property type="entry name" value="L-SERYL-TRNA(SEC) SELENIUM TRANSFERASE"/>
    <property type="match status" value="1"/>
</dbReference>
<evidence type="ECO:0000256" key="9">
    <source>
        <dbReference type="PIRSR" id="PIRSR618319-50"/>
    </source>
</evidence>
<evidence type="ECO:0000256" key="8">
    <source>
        <dbReference type="HAMAP-Rule" id="MF_00423"/>
    </source>
</evidence>
<dbReference type="InterPro" id="IPR015421">
    <property type="entry name" value="PyrdxlP-dep_Trfase_major"/>
</dbReference>
<evidence type="ECO:0000313" key="11">
    <source>
        <dbReference type="Proteomes" id="UP000503088"/>
    </source>
</evidence>
<keyword evidence="4 8" id="KW-0663">Pyridoxal phosphate</keyword>
<dbReference type="PANTHER" id="PTHR32328:SF0">
    <property type="entry name" value="L-SERYL-TRNA(SEC) SELENIUM TRANSFERASE"/>
    <property type="match status" value="1"/>
</dbReference>
<dbReference type="EC" id="2.9.1.1" evidence="8"/>
<dbReference type="InterPro" id="IPR004534">
    <property type="entry name" value="SelA_trans"/>
</dbReference>